<keyword evidence="3" id="KW-1185">Reference proteome</keyword>
<organism evidence="2 3">
    <name type="scientific">Streptomyces lonegramiae</name>
    <dbReference type="NCBI Taxonomy" id="3075524"/>
    <lineage>
        <taxon>Bacteria</taxon>
        <taxon>Bacillati</taxon>
        <taxon>Actinomycetota</taxon>
        <taxon>Actinomycetes</taxon>
        <taxon>Kitasatosporales</taxon>
        <taxon>Streptomycetaceae</taxon>
        <taxon>Streptomyces</taxon>
    </lineage>
</organism>
<feature type="region of interest" description="Disordered" evidence="1">
    <location>
        <begin position="68"/>
        <end position="96"/>
    </location>
</feature>
<reference evidence="2" key="1">
    <citation type="submission" date="2024-05" db="EMBL/GenBank/DDBJ databases">
        <title>30 novel species of actinomycetes from the DSMZ collection.</title>
        <authorList>
            <person name="Nouioui I."/>
        </authorList>
    </citation>
    <scope>NUCLEOTIDE SEQUENCE</scope>
    <source>
        <strain evidence="2">DSM 41529</strain>
    </source>
</reference>
<comment type="caution">
    <text evidence="2">The sequence shown here is derived from an EMBL/GenBank/DDBJ whole genome shotgun (WGS) entry which is preliminary data.</text>
</comment>
<gene>
    <name evidence="2" type="ORF">RND15_46825</name>
</gene>
<evidence type="ECO:0000256" key="1">
    <source>
        <dbReference type="SAM" id="MobiDB-lite"/>
    </source>
</evidence>
<feature type="compositionally biased region" description="Acidic residues" evidence="1">
    <location>
        <begin position="20"/>
        <end position="30"/>
    </location>
</feature>
<dbReference type="RefSeq" id="WP_311730691.1">
    <property type="nucleotide sequence ID" value="NZ_JAVRFD010000042.1"/>
</dbReference>
<protein>
    <submittedName>
        <fullName evidence="2">Uncharacterized protein</fullName>
    </submittedName>
</protein>
<evidence type="ECO:0000313" key="2">
    <source>
        <dbReference type="EMBL" id="MDT0550111.1"/>
    </source>
</evidence>
<sequence length="96" mass="9483">MSVAAGLGEEDAEGVAFGGSEDDADDEDVADGPEVWRDVVVVAVAEALAEEEARPLAVDVGFLLEGDGRGAGATAGAPPADADGRGEGVADAEFPL</sequence>
<accession>A0ABU2XW52</accession>
<dbReference type="EMBL" id="JAVRFD010000042">
    <property type="protein sequence ID" value="MDT0550111.1"/>
    <property type="molecule type" value="Genomic_DNA"/>
</dbReference>
<dbReference type="Proteomes" id="UP001180754">
    <property type="component" value="Unassembled WGS sequence"/>
</dbReference>
<feature type="region of interest" description="Disordered" evidence="1">
    <location>
        <begin position="1"/>
        <end position="30"/>
    </location>
</feature>
<name>A0ABU2XW52_9ACTN</name>
<proteinExistence type="predicted"/>
<feature type="compositionally biased region" description="Low complexity" evidence="1">
    <location>
        <begin position="72"/>
        <end position="81"/>
    </location>
</feature>
<evidence type="ECO:0000313" key="3">
    <source>
        <dbReference type="Proteomes" id="UP001180754"/>
    </source>
</evidence>